<dbReference type="InterPro" id="IPR006664">
    <property type="entry name" value="OMP_bac"/>
</dbReference>
<dbReference type="CDD" id="cd07185">
    <property type="entry name" value="OmpA_C-like"/>
    <property type="match status" value="1"/>
</dbReference>
<gene>
    <name evidence="15" type="ORF">D9V67_01700</name>
</gene>
<evidence type="ECO:0000256" key="11">
    <source>
        <dbReference type="ARBA" id="ARBA00029539"/>
    </source>
</evidence>
<proteinExistence type="inferred from homology"/>
<dbReference type="OrthoDB" id="1149075at2"/>
<evidence type="ECO:0000256" key="2">
    <source>
        <dbReference type="ARBA" id="ARBA00005710"/>
    </source>
</evidence>
<keyword evidence="5" id="KW-0812">Transmembrane</keyword>
<keyword evidence="10" id="KW-0998">Cell outer membrane</keyword>
<evidence type="ECO:0000256" key="12">
    <source>
        <dbReference type="PROSITE-ProRule" id="PRU00473"/>
    </source>
</evidence>
<dbReference type="SUPFAM" id="SSF103088">
    <property type="entry name" value="OmpA-like"/>
    <property type="match status" value="1"/>
</dbReference>
<evidence type="ECO:0000256" key="13">
    <source>
        <dbReference type="SAM" id="SignalP"/>
    </source>
</evidence>
<evidence type="ECO:0000259" key="14">
    <source>
        <dbReference type="PROSITE" id="PS51123"/>
    </source>
</evidence>
<dbReference type="GO" id="GO:0006811">
    <property type="term" value="P:monoatomic ion transport"/>
    <property type="evidence" value="ECO:0007669"/>
    <property type="project" value="UniProtKB-KW"/>
</dbReference>
<evidence type="ECO:0000313" key="15">
    <source>
        <dbReference type="EMBL" id="QCI20468.1"/>
    </source>
</evidence>
<accession>A0A4D6Y1L4</accession>
<dbReference type="Pfam" id="PF01389">
    <property type="entry name" value="OmpA_membrane"/>
    <property type="match status" value="1"/>
</dbReference>
<evidence type="ECO:0000256" key="10">
    <source>
        <dbReference type="ARBA" id="ARBA00023237"/>
    </source>
</evidence>
<dbReference type="Pfam" id="PF00691">
    <property type="entry name" value="OmpA"/>
    <property type="match status" value="1"/>
</dbReference>
<organism evidence="15 16">
    <name type="scientific">Buchnera aphidicola</name>
    <name type="common">Brachycaudus cardui</name>
    <dbReference type="NCBI Taxonomy" id="557993"/>
    <lineage>
        <taxon>Bacteria</taxon>
        <taxon>Pseudomonadati</taxon>
        <taxon>Pseudomonadota</taxon>
        <taxon>Gammaproteobacteria</taxon>
        <taxon>Enterobacterales</taxon>
        <taxon>Erwiniaceae</taxon>
        <taxon>Buchnera</taxon>
    </lineage>
</organism>
<dbReference type="PRINTS" id="PR01022">
    <property type="entry name" value="OUTRMMBRANEA"/>
</dbReference>
<evidence type="ECO:0000256" key="5">
    <source>
        <dbReference type="ARBA" id="ARBA00022692"/>
    </source>
</evidence>
<dbReference type="RefSeq" id="WP_158359506.1">
    <property type="nucleotide sequence ID" value="NZ_CP034879.1"/>
</dbReference>
<dbReference type="GO" id="GO:0009279">
    <property type="term" value="C:cell outer membrane"/>
    <property type="evidence" value="ECO:0007669"/>
    <property type="project" value="UniProtKB-SubCell"/>
</dbReference>
<reference evidence="15 16" key="2">
    <citation type="submission" date="2019-05" db="EMBL/GenBank/DDBJ databases">
        <title>Genome evolution of the obligate endosymbiont Buchnera aphidicola.</title>
        <authorList>
            <person name="Moran N.A."/>
        </authorList>
    </citation>
    <scope>NUCLEOTIDE SEQUENCE [LARGE SCALE GENOMIC DNA]</scope>
    <source>
        <strain evidence="15 16">Bca</strain>
    </source>
</reference>
<protein>
    <recommendedName>
        <fullName evidence="11">Outer membrane protein A</fullName>
    </recommendedName>
</protein>
<dbReference type="AlphaFoldDB" id="A0A4D6Y1L4"/>
<dbReference type="Proteomes" id="UP000298594">
    <property type="component" value="Chromosome"/>
</dbReference>
<dbReference type="EMBL" id="CP034879">
    <property type="protein sequence ID" value="QCI20468.1"/>
    <property type="molecule type" value="Genomic_DNA"/>
</dbReference>
<dbReference type="PROSITE" id="PS51123">
    <property type="entry name" value="OMPA_2"/>
    <property type="match status" value="1"/>
</dbReference>
<dbReference type="InterPro" id="IPR002368">
    <property type="entry name" value="OmpA"/>
</dbReference>
<dbReference type="GO" id="GO:0015288">
    <property type="term" value="F:porin activity"/>
    <property type="evidence" value="ECO:0007669"/>
    <property type="project" value="UniProtKB-KW"/>
</dbReference>
<evidence type="ECO:0000256" key="4">
    <source>
        <dbReference type="ARBA" id="ARBA00022452"/>
    </source>
</evidence>
<dbReference type="InterPro" id="IPR000498">
    <property type="entry name" value="OmpA-like_TM_dom"/>
</dbReference>
<keyword evidence="9" id="KW-1015">Disulfide bond</keyword>
<keyword evidence="6" id="KW-0406">Ion transport</keyword>
<keyword evidence="3" id="KW-0813">Transport</keyword>
<dbReference type="InterPro" id="IPR006665">
    <property type="entry name" value="OmpA-like"/>
</dbReference>
<evidence type="ECO:0000313" key="16">
    <source>
        <dbReference type="Proteomes" id="UP000298594"/>
    </source>
</evidence>
<comment type="similarity">
    <text evidence="2">Belongs to the outer membrane OOP (TC 1.B.6) superfamily. OmpA family.</text>
</comment>
<dbReference type="PRINTS" id="PR01021">
    <property type="entry name" value="OMPADOMAIN"/>
</dbReference>
<dbReference type="InterPro" id="IPR011250">
    <property type="entry name" value="OMP/PagP_B-barrel"/>
</dbReference>
<keyword evidence="8 12" id="KW-0472">Membrane</keyword>
<dbReference type="Gene3D" id="3.30.1330.60">
    <property type="entry name" value="OmpA-like domain"/>
    <property type="match status" value="1"/>
</dbReference>
<dbReference type="Gene3D" id="2.40.160.20">
    <property type="match status" value="1"/>
</dbReference>
<evidence type="ECO:0000256" key="8">
    <source>
        <dbReference type="ARBA" id="ARBA00023136"/>
    </source>
</evidence>
<keyword evidence="7" id="KW-0626">Porin</keyword>
<dbReference type="PANTHER" id="PTHR30329">
    <property type="entry name" value="STATOR ELEMENT OF FLAGELLAR MOTOR COMPLEX"/>
    <property type="match status" value="1"/>
</dbReference>
<dbReference type="SUPFAM" id="SSF56925">
    <property type="entry name" value="OMPA-like"/>
    <property type="match status" value="1"/>
</dbReference>
<feature type="domain" description="OmpA-like" evidence="14">
    <location>
        <begin position="221"/>
        <end position="349"/>
    </location>
</feature>
<reference evidence="15 16" key="1">
    <citation type="submission" date="2018-12" db="EMBL/GenBank/DDBJ databases">
        <authorList>
            <person name="Chong R.A."/>
        </authorList>
    </citation>
    <scope>NUCLEOTIDE SEQUENCE [LARGE SCALE GENOMIC DNA]</scope>
    <source>
        <strain evidence="15 16">Bca</strain>
    </source>
</reference>
<evidence type="ECO:0000256" key="1">
    <source>
        <dbReference type="ARBA" id="ARBA00004571"/>
    </source>
</evidence>
<evidence type="ECO:0000256" key="9">
    <source>
        <dbReference type="ARBA" id="ARBA00023157"/>
    </source>
</evidence>
<keyword evidence="4" id="KW-1134">Transmembrane beta strand</keyword>
<feature type="chain" id="PRO_5020705149" description="Outer membrane protein A" evidence="13">
    <location>
        <begin position="22"/>
        <end position="351"/>
    </location>
</feature>
<evidence type="ECO:0000256" key="3">
    <source>
        <dbReference type="ARBA" id="ARBA00022448"/>
    </source>
</evidence>
<dbReference type="GO" id="GO:0046930">
    <property type="term" value="C:pore complex"/>
    <property type="evidence" value="ECO:0007669"/>
    <property type="project" value="UniProtKB-KW"/>
</dbReference>
<evidence type="ECO:0000256" key="6">
    <source>
        <dbReference type="ARBA" id="ARBA00023065"/>
    </source>
</evidence>
<keyword evidence="13" id="KW-0732">Signal</keyword>
<name>A0A4D6Y1L4_9GAMM</name>
<comment type="subcellular location">
    <subcellularLocation>
        <location evidence="1">Cell outer membrane</location>
        <topology evidence="1">Multi-pass membrane protein</topology>
    </subcellularLocation>
</comment>
<evidence type="ECO:0000256" key="7">
    <source>
        <dbReference type="ARBA" id="ARBA00023114"/>
    </source>
</evidence>
<dbReference type="InterPro" id="IPR050330">
    <property type="entry name" value="Bact_OuterMem_StrucFunc"/>
</dbReference>
<sequence>MKKRAFAIAFLLASLVTSVQAEEKNAWYLGAKIGWSHFDPLKYNIIKDSKDAESDINLLQKNLSAPIIGVFLGYEFNPYFSFEIENDTNGFFPHQMLQHAQSAQINSVQLATKLSYPITDDFHLYTRLGGIVFWDDLTSKEDLKNMFNKESKIFPSLSLGAEYIFNKQFITRIDYTWKNTIKNIIDASIKPSLGDAVLSFGWKFGESHVNDVFSSEDDNFLNKPYTVFNENINFPFNSTELKPIAYDKLAQLDNNIKKKNLNNISIILSGYTDRLGDDEYNQQLSEDRAYSIKNYLTSKGFSRNQITIQGMGKLYSLTNQVCNDIENKPLLISCLAPDRRVEIEVLSTDAQ</sequence>
<dbReference type="InterPro" id="IPR036737">
    <property type="entry name" value="OmpA-like_sf"/>
</dbReference>
<feature type="signal peptide" evidence="13">
    <location>
        <begin position="1"/>
        <end position="21"/>
    </location>
</feature>
<dbReference type="PANTHER" id="PTHR30329:SF21">
    <property type="entry name" value="LIPOPROTEIN YIAD-RELATED"/>
    <property type="match status" value="1"/>
</dbReference>